<keyword evidence="3" id="KW-0805">Transcription regulation</keyword>
<dbReference type="PANTHER" id="PTHR31677:SF49">
    <property type="entry name" value="ETHYLENE-RESPONSIVE TRANSCRIPTION FACTOR ERF086"/>
    <property type="match status" value="1"/>
</dbReference>
<evidence type="ECO:0000256" key="5">
    <source>
        <dbReference type="ARBA" id="ARBA00023163"/>
    </source>
</evidence>
<dbReference type="GO" id="GO:0009873">
    <property type="term" value="P:ethylene-activated signaling pathway"/>
    <property type="evidence" value="ECO:0007669"/>
    <property type="project" value="UniProtKB-KW"/>
</dbReference>
<dbReference type="Gene3D" id="3.30.730.10">
    <property type="entry name" value="AP2/ERF domain"/>
    <property type="match status" value="1"/>
</dbReference>
<dbReference type="Pfam" id="PF00847">
    <property type="entry name" value="AP2"/>
    <property type="match status" value="1"/>
</dbReference>
<name>A0A2I0IR63_PUNGR</name>
<feature type="region of interest" description="Disordered" evidence="8">
    <location>
        <begin position="176"/>
        <end position="204"/>
    </location>
</feature>
<dbReference type="SMART" id="SM00380">
    <property type="entry name" value="AP2"/>
    <property type="match status" value="1"/>
</dbReference>
<evidence type="ECO:0000256" key="6">
    <source>
        <dbReference type="ARBA" id="ARBA00023242"/>
    </source>
</evidence>
<dbReference type="PROSITE" id="PS51032">
    <property type="entry name" value="AP2_ERF"/>
    <property type="match status" value="1"/>
</dbReference>
<comment type="subcellular location">
    <subcellularLocation>
        <location evidence="1">Nucleus</location>
    </subcellularLocation>
</comment>
<feature type="compositionally biased region" description="Polar residues" evidence="8">
    <location>
        <begin position="176"/>
        <end position="189"/>
    </location>
</feature>
<organism evidence="10 11">
    <name type="scientific">Punica granatum</name>
    <name type="common">Pomegranate</name>
    <dbReference type="NCBI Taxonomy" id="22663"/>
    <lineage>
        <taxon>Eukaryota</taxon>
        <taxon>Viridiplantae</taxon>
        <taxon>Streptophyta</taxon>
        <taxon>Embryophyta</taxon>
        <taxon>Tracheophyta</taxon>
        <taxon>Spermatophyta</taxon>
        <taxon>Magnoliopsida</taxon>
        <taxon>eudicotyledons</taxon>
        <taxon>Gunneridae</taxon>
        <taxon>Pentapetalae</taxon>
        <taxon>rosids</taxon>
        <taxon>malvids</taxon>
        <taxon>Myrtales</taxon>
        <taxon>Lythraceae</taxon>
        <taxon>Punica</taxon>
    </lineage>
</organism>
<dbReference type="CDD" id="cd00018">
    <property type="entry name" value="AP2"/>
    <property type="match status" value="1"/>
</dbReference>
<comment type="caution">
    <text evidence="10">The sequence shown here is derived from an EMBL/GenBank/DDBJ whole genome shotgun (WGS) entry which is preliminary data.</text>
</comment>
<feature type="domain" description="AP2/ERF" evidence="9">
    <location>
        <begin position="59"/>
        <end position="116"/>
    </location>
</feature>
<sequence>MPNSKTLDHTTNPFRTMYGDAGGLVGAGLCLLQRNPAASAPAQPGERRGRKKQAAEPGRFLGVRRRPWGRYAAEIRDPTTKERHWLGTFDTAQEAALAYDRAALSMKGVQARTNFIYSHDHHGLIHHPNDGLHSSMFFGGPFDVPRQAAAIVVPPRPPTPPPQVNYNYQNAIAKCSPNQYRPPQQTSDQSKAEEGSGHGDFFLFSRSDGSHDNSGYLNCIVPESCLKPPKTSETSNASDPINIIVNDQSHFGGTDDCELVTSWGCEDHPITKYWESSGELEDVIGRCNDTGGRYSYSGPVDHYTSSFSSSSSSSCSPSFSTGYGLCRMACPPGSREPHLEF</sequence>
<comment type="similarity">
    <text evidence="7">Belongs to the AP2/ERF transcription factor family. ERF subfamily.</text>
</comment>
<evidence type="ECO:0000256" key="1">
    <source>
        <dbReference type="ARBA" id="ARBA00004123"/>
    </source>
</evidence>
<dbReference type="EMBL" id="PGOL01002612">
    <property type="protein sequence ID" value="PKI46487.1"/>
    <property type="molecule type" value="Genomic_DNA"/>
</dbReference>
<dbReference type="STRING" id="22663.A0A2I0IR63"/>
<evidence type="ECO:0000313" key="11">
    <source>
        <dbReference type="Proteomes" id="UP000233551"/>
    </source>
</evidence>
<keyword evidence="11" id="KW-1185">Reference proteome</keyword>
<evidence type="ECO:0000256" key="8">
    <source>
        <dbReference type="SAM" id="MobiDB-lite"/>
    </source>
</evidence>
<dbReference type="GO" id="GO:0003677">
    <property type="term" value="F:DNA binding"/>
    <property type="evidence" value="ECO:0007669"/>
    <property type="project" value="UniProtKB-KW"/>
</dbReference>
<evidence type="ECO:0000259" key="9">
    <source>
        <dbReference type="PROSITE" id="PS51032"/>
    </source>
</evidence>
<keyword evidence="2" id="KW-0936">Ethylene signaling pathway</keyword>
<dbReference type="SUPFAM" id="SSF54171">
    <property type="entry name" value="DNA-binding domain"/>
    <property type="match status" value="1"/>
</dbReference>
<dbReference type="InterPro" id="IPR036955">
    <property type="entry name" value="AP2/ERF_dom_sf"/>
</dbReference>
<dbReference type="GO" id="GO:0005634">
    <property type="term" value="C:nucleus"/>
    <property type="evidence" value="ECO:0007669"/>
    <property type="project" value="UniProtKB-SubCell"/>
</dbReference>
<keyword evidence="5" id="KW-0804">Transcription</keyword>
<dbReference type="InterPro" id="IPR001471">
    <property type="entry name" value="AP2/ERF_dom"/>
</dbReference>
<dbReference type="InterPro" id="IPR016177">
    <property type="entry name" value="DNA-bd_dom_sf"/>
</dbReference>
<dbReference type="FunFam" id="3.30.730.10:FF:000001">
    <property type="entry name" value="Ethylene-responsive transcription factor 2"/>
    <property type="match status" value="1"/>
</dbReference>
<proteinExistence type="inferred from homology"/>
<dbReference type="PRINTS" id="PR00367">
    <property type="entry name" value="ETHRSPELEMNT"/>
</dbReference>
<feature type="region of interest" description="Disordered" evidence="8">
    <location>
        <begin position="38"/>
        <end position="58"/>
    </location>
</feature>
<dbReference type="PANTHER" id="PTHR31677">
    <property type="entry name" value="AP2 DOMAIN CLASS TRANSCRIPTION FACTOR"/>
    <property type="match status" value="1"/>
</dbReference>
<dbReference type="Proteomes" id="UP000233551">
    <property type="component" value="Unassembled WGS sequence"/>
</dbReference>
<gene>
    <name evidence="10" type="ORF">CRG98_033130</name>
</gene>
<keyword evidence="6" id="KW-0539">Nucleus</keyword>
<evidence type="ECO:0000256" key="3">
    <source>
        <dbReference type="ARBA" id="ARBA00023015"/>
    </source>
</evidence>
<dbReference type="AlphaFoldDB" id="A0A2I0IR63"/>
<evidence type="ECO:0000313" key="10">
    <source>
        <dbReference type="EMBL" id="PKI46487.1"/>
    </source>
</evidence>
<protein>
    <recommendedName>
        <fullName evidence="9">AP2/ERF domain-containing protein</fullName>
    </recommendedName>
</protein>
<keyword evidence="4" id="KW-0238">DNA-binding</keyword>
<reference evidence="10 11" key="1">
    <citation type="submission" date="2017-11" db="EMBL/GenBank/DDBJ databases">
        <title>De-novo sequencing of pomegranate (Punica granatum L.) genome.</title>
        <authorList>
            <person name="Akparov Z."/>
            <person name="Amiraslanov A."/>
            <person name="Hajiyeva S."/>
            <person name="Abbasov M."/>
            <person name="Kaur K."/>
            <person name="Hamwieh A."/>
            <person name="Solovyev V."/>
            <person name="Salamov A."/>
            <person name="Braich B."/>
            <person name="Kosarev P."/>
            <person name="Mahmoud A."/>
            <person name="Hajiyev E."/>
            <person name="Babayeva S."/>
            <person name="Izzatullayeva V."/>
            <person name="Mammadov A."/>
            <person name="Mammadov A."/>
            <person name="Sharifova S."/>
            <person name="Ojaghi J."/>
            <person name="Eynullazada K."/>
            <person name="Bayramov B."/>
            <person name="Abdulazimova A."/>
            <person name="Shahmuradov I."/>
        </authorList>
    </citation>
    <scope>NUCLEOTIDE SEQUENCE [LARGE SCALE GENOMIC DNA]</scope>
    <source>
        <strain evidence="11">cv. AG2017</strain>
        <tissue evidence="10">Leaf</tissue>
    </source>
</reference>
<evidence type="ECO:0000256" key="7">
    <source>
        <dbReference type="ARBA" id="ARBA00024343"/>
    </source>
</evidence>
<dbReference type="GO" id="GO:0003700">
    <property type="term" value="F:DNA-binding transcription factor activity"/>
    <property type="evidence" value="ECO:0007669"/>
    <property type="project" value="InterPro"/>
</dbReference>
<accession>A0A2I0IR63</accession>
<evidence type="ECO:0000256" key="2">
    <source>
        <dbReference type="ARBA" id="ARBA00022745"/>
    </source>
</evidence>
<evidence type="ECO:0000256" key="4">
    <source>
        <dbReference type="ARBA" id="ARBA00023125"/>
    </source>
</evidence>